<dbReference type="InterPro" id="IPR049516">
    <property type="entry name" value="FAD-depend_C"/>
</dbReference>
<dbReference type="RefSeq" id="WP_074216177.1">
    <property type="nucleotide sequence ID" value="NZ_FSRG01000004.1"/>
</dbReference>
<protein>
    <recommendedName>
        <fullName evidence="5">FAD-binding protein</fullName>
    </recommendedName>
</protein>
<dbReference type="Pfam" id="PF01494">
    <property type="entry name" value="FAD_binding_3"/>
    <property type="match status" value="1"/>
</dbReference>
<feature type="domain" description="FAD-dependent protein C-terminal" evidence="2">
    <location>
        <begin position="271"/>
        <end position="467"/>
    </location>
</feature>
<sequence>MTPVTESKTVEVKIDPRDITNEKVIRKAALKKAGFPNAPEIQTHTVRRSIDARSRRPQFVCQVQLGEALEEQAGSVFCPEKLTGKRVAIVGAGPAGYFAALTLLEKGIKPIILERGKDVTARRYDLKKIQADGVVDPNSNYCFGEGGAGTYSDGKLYTRATKRGNVKRILNLFIENGADPDIRIDAHPHLGSNMLPRIVSNMREAIIAAGGEIHFNAHVTDLIKDRDTIKGAVLASGERVDADAVILATGHSARDIFHMLVRNNIPVEAKPFALGVRIEHPQPLIDQIFYHQSPRHKNLPAASYRITTQVEERGVFSFCMCPGGFVVPASTAPGELVLNGMSMSSRSAPFANAGLVVEIRLEDVGGDPSNPLAALAFQAAVEKTMFEAGDGASQKAPAQRVGDFIAGKISDTLPKSSYVPGLYSAPLNELLPHNVADRLAKALPVFGRKYKGFDSNEAKMMAVESRTSSPVRVLRDRQTLEHPSVRGLFPCGEGAGYAGGIVSAAIDGERVAASVAAALGA</sequence>
<dbReference type="STRING" id="1121457.SAMN02745161_1352"/>
<dbReference type="PANTHER" id="PTHR42842">
    <property type="entry name" value="FAD/NAD(P)-BINDING OXIDOREDUCTASE"/>
    <property type="match status" value="1"/>
</dbReference>
<name>A0A1N6FJR2_9BACT</name>
<dbReference type="PANTHER" id="PTHR42842:SF3">
    <property type="entry name" value="FAD_NAD(P)-BINDING OXIDOREDUCTASE FAMILY PROTEIN"/>
    <property type="match status" value="1"/>
</dbReference>
<dbReference type="InterPro" id="IPR028348">
    <property type="entry name" value="FAD-binding_protein"/>
</dbReference>
<dbReference type="Pfam" id="PF21688">
    <property type="entry name" value="FAD-depend_C"/>
    <property type="match status" value="1"/>
</dbReference>
<dbReference type="GO" id="GO:0071949">
    <property type="term" value="F:FAD binding"/>
    <property type="evidence" value="ECO:0007669"/>
    <property type="project" value="InterPro"/>
</dbReference>
<dbReference type="Gene3D" id="3.50.50.60">
    <property type="entry name" value="FAD/NAD(P)-binding domain"/>
    <property type="match status" value="2"/>
</dbReference>
<dbReference type="InterPro" id="IPR036188">
    <property type="entry name" value="FAD/NAD-bd_sf"/>
</dbReference>
<dbReference type="SUPFAM" id="SSF51905">
    <property type="entry name" value="FAD/NAD(P)-binding domain"/>
    <property type="match status" value="1"/>
</dbReference>
<dbReference type="OrthoDB" id="9772594at2"/>
<evidence type="ECO:0000259" key="2">
    <source>
        <dbReference type="Pfam" id="PF21688"/>
    </source>
</evidence>
<evidence type="ECO:0000259" key="1">
    <source>
        <dbReference type="Pfam" id="PF01494"/>
    </source>
</evidence>
<evidence type="ECO:0008006" key="5">
    <source>
        <dbReference type="Google" id="ProtNLM"/>
    </source>
</evidence>
<dbReference type="PIRSF" id="PIRSF038984">
    <property type="entry name" value="FAD_binding_protein"/>
    <property type="match status" value="1"/>
</dbReference>
<keyword evidence="4" id="KW-1185">Reference proteome</keyword>
<proteinExistence type="predicted"/>
<feature type="domain" description="FAD-binding" evidence="1">
    <location>
        <begin position="87"/>
        <end position="118"/>
    </location>
</feature>
<dbReference type="EMBL" id="FSRG01000004">
    <property type="protein sequence ID" value="SIN95543.1"/>
    <property type="molecule type" value="Genomic_DNA"/>
</dbReference>
<evidence type="ECO:0000313" key="4">
    <source>
        <dbReference type="Proteomes" id="UP000184694"/>
    </source>
</evidence>
<reference evidence="4" key="1">
    <citation type="submission" date="2016-11" db="EMBL/GenBank/DDBJ databases">
        <authorList>
            <person name="Varghese N."/>
            <person name="Submissions S."/>
        </authorList>
    </citation>
    <scope>NUCLEOTIDE SEQUENCE [LARGE SCALE GENOMIC DNA]</scope>
    <source>
        <strain evidence="4">DSM 17456</strain>
    </source>
</reference>
<dbReference type="InterPro" id="IPR002938">
    <property type="entry name" value="FAD-bd"/>
</dbReference>
<accession>A0A1N6FJR2</accession>
<evidence type="ECO:0000313" key="3">
    <source>
        <dbReference type="EMBL" id="SIN95543.1"/>
    </source>
</evidence>
<organism evidence="3 4">
    <name type="scientific">Halodesulfovibrio marinisediminis DSM 17456</name>
    <dbReference type="NCBI Taxonomy" id="1121457"/>
    <lineage>
        <taxon>Bacteria</taxon>
        <taxon>Pseudomonadati</taxon>
        <taxon>Thermodesulfobacteriota</taxon>
        <taxon>Desulfovibrionia</taxon>
        <taxon>Desulfovibrionales</taxon>
        <taxon>Desulfovibrionaceae</taxon>
        <taxon>Halodesulfovibrio</taxon>
    </lineage>
</organism>
<dbReference type="Proteomes" id="UP000184694">
    <property type="component" value="Unassembled WGS sequence"/>
</dbReference>
<gene>
    <name evidence="3" type="ORF">SAMN02745161_1352</name>
</gene>
<dbReference type="PRINTS" id="PR00419">
    <property type="entry name" value="ADXRDTASE"/>
</dbReference>
<dbReference type="AlphaFoldDB" id="A0A1N6FJR2"/>